<dbReference type="RefSeq" id="WP_180191950.1">
    <property type="nucleotide sequence ID" value="NZ_CP048654.1"/>
</dbReference>
<dbReference type="Proteomes" id="UP000593812">
    <property type="component" value="Chromosome"/>
</dbReference>
<proteinExistence type="predicted"/>
<dbReference type="EMBL" id="CP048654">
    <property type="protein sequence ID" value="QOW41975.1"/>
    <property type="molecule type" value="Genomic_DNA"/>
</dbReference>
<evidence type="ECO:0000313" key="2">
    <source>
        <dbReference type="Proteomes" id="UP000593812"/>
    </source>
</evidence>
<sequence>MNNRAALEDLKTFISPYTDEELVWALHVFNKWQESFRSYEHRTREQIDSDLNSDIDCLNSFKQLKDIKNYILKICENYHSVDIDELLADLVNFKSKINVSGIDFTEFKNNKRFLNFVCKLMNKEVRERELTNFKSRYINFLYVALTYPSYYENPRRIERLISKFSEIHSKYPSHFKDDEDNNFYIWAKKYMDENPAYRSKSYSPTEESEYRIVVNSIFDMLYYENEEVHYSLRKKLSNAWYQKKYRQSNKVRKPHYYALSKRAKEALHKLAFKSNMTEEQVIEHLINKNYIEECADHSGESFY</sequence>
<reference evidence="1 2" key="1">
    <citation type="submission" date="2020-02" db="EMBL/GenBank/DDBJ databases">
        <title>Tigecycline-resistant Acinetobacter species from pigs and migratory birds.</title>
        <authorList>
            <person name="Chen C."/>
            <person name="Sun J."/>
            <person name="Liao X.-P."/>
            <person name="Liu Y.-H."/>
        </authorList>
    </citation>
    <scope>NUCLEOTIDE SEQUENCE [LARGE SCALE GENOMIC DNA]</scope>
    <source>
        <strain evidence="1 2">C15_T</strain>
    </source>
</reference>
<organism evidence="1 2">
    <name type="scientific">Acinetobacter indicus</name>
    <dbReference type="NCBI Taxonomy" id="756892"/>
    <lineage>
        <taxon>Bacteria</taxon>
        <taxon>Pseudomonadati</taxon>
        <taxon>Pseudomonadota</taxon>
        <taxon>Gammaproteobacteria</taxon>
        <taxon>Moraxellales</taxon>
        <taxon>Moraxellaceae</taxon>
        <taxon>Acinetobacter</taxon>
    </lineage>
</organism>
<accession>A0A7S7AD77</accession>
<gene>
    <name evidence="1" type="ORF">G0027_03350</name>
</gene>
<protein>
    <submittedName>
        <fullName evidence="1">Uncharacterized protein</fullName>
    </submittedName>
</protein>
<dbReference type="AlphaFoldDB" id="A0A7S7AD77"/>
<evidence type="ECO:0000313" key="1">
    <source>
        <dbReference type="EMBL" id="QOW41975.1"/>
    </source>
</evidence>
<name>A0A7S7AD77_9GAMM</name>